<accession>I0YJ87</accession>
<evidence type="ECO:0000313" key="5">
    <source>
        <dbReference type="Proteomes" id="UP000007264"/>
    </source>
</evidence>
<feature type="region of interest" description="Disordered" evidence="2">
    <location>
        <begin position="136"/>
        <end position="189"/>
    </location>
</feature>
<dbReference type="Pfam" id="PF01369">
    <property type="entry name" value="Sec7"/>
    <property type="match status" value="1"/>
</dbReference>
<dbReference type="PANTHER" id="PTHR10663">
    <property type="entry name" value="GUANYL-NUCLEOTIDE EXCHANGE FACTOR"/>
    <property type="match status" value="1"/>
</dbReference>
<feature type="region of interest" description="Disordered" evidence="2">
    <location>
        <begin position="1"/>
        <end position="113"/>
    </location>
</feature>
<dbReference type="InterPro" id="IPR023394">
    <property type="entry name" value="Sec7_C_sf"/>
</dbReference>
<dbReference type="GO" id="GO:0005085">
    <property type="term" value="F:guanyl-nucleotide exchange factor activity"/>
    <property type="evidence" value="ECO:0007669"/>
    <property type="project" value="InterPro"/>
</dbReference>
<dbReference type="Proteomes" id="UP000007264">
    <property type="component" value="Unassembled WGS sequence"/>
</dbReference>
<dbReference type="GO" id="GO:0005829">
    <property type="term" value="C:cytosol"/>
    <property type="evidence" value="ECO:0007669"/>
    <property type="project" value="UniProtKB-SubCell"/>
</dbReference>
<keyword evidence="5" id="KW-1185">Reference proteome</keyword>
<feature type="compositionally biased region" description="Polar residues" evidence="2">
    <location>
        <begin position="1"/>
        <end position="13"/>
    </location>
</feature>
<dbReference type="EMBL" id="AGSI01000023">
    <property type="protein sequence ID" value="EIE18456.1"/>
    <property type="molecule type" value="Genomic_DNA"/>
</dbReference>
<dbReference type="STRING" id="574566.I0YJ87"/>
<comment type="caution">
    <text evidence="4">The sequence shown here is derived from an EMBL/GenBank/DDBJ whole genome shotgun (WGS) entry which is preliminary data.</text>
</comment>
<dbReference type="InterPro" id="IPR000904">
    <property type="entry name" value="Sec7_dom"/>
</dbReference>
<dbReference type="InterPro" id="IPR035999">
    <property type="entry name" value="Sec7_dom_sf"/>
</dbReference>
<evidence type="ECO:0000313" key="4">
    <source>
        <dbReference type="EMBL" id="EIE18456.1"/>
    </source>
</evidence>
<dbReference type="KEGG" id="csl:COCSUDRAFT_68215"/>
<dbReference type="RefSeq" id="XP_005643000.1">
    <property type="nucleotide sequence ID" value="XM_005642943.1"/>
</dbReference>
<feature type="compositionally biased region" description="Low complexity" evidence="2">
    <location>
        <begin position="63"/>
        <end position="83"/>
    </location>
</feature>
<dbReference type="PANTHER" id="PTHR10663:SF388">
    <property type="entry name" value="GOLGI-SPECIFIC BREFELDIN A-RESISTANCE GUANINE NUCLEOTIDE EXCHANGE FACTOR 1"/>
    <property type="match status" value="1"/>
</dbReference>
<protein>
    <submittedName>
        <fullName evidence="4">Sec7-domain-containing protein</fullName>
    </submittedName>
</protein>
<organism evidence="4 5">
    <name type="scientific">Coccomyxa subellipsoidea (strain C-169)</name>
    <name type="common">Green microalga</name>
    <dbReference type="NCBI Taxonomy" id="574566"/>
    <lineage>
        <taxon>Eukaryota</taxon>
        <taxon>Viridiplantae</taxon>
        <taxon>Chlorophyta</taxon>
        <taxon>core chlorophytes</taxon>
        <taxon>Trebouxiophyceae</taxon>
        <taxon>Trebouxiophyceae incertae sedis</taxon>
        <taxon>Coccomyxaceae</taxon>
        <taxon>Coccomyxa</taxon>
        <taxon>Coccomyxa subellipsoidea</taxon>
    </lineage>
</organism>
<dbReference type="GO" id="GO:0016192">
    <property type="term" value="P:vesicle-mediated transport"/>
    <property type="evidence" value="ECO:0007669"/>
    <property type="project" value="UniProtKB-ARBA"/>
</dbReference>
<reference evidence="4 5" key="1">
    <citation type="journal article" date="2012" name="Genome Biol.">
        <title>The genome of the polar eukaryotic microalga coccomyxa subellipsoidea reveals traits of cold adaptation.</title>
        <authorList>
            <person name="Blanc G."/>
            <person name="Agarkova I."/>
            <person name="Grimwood J."/>
            <person name="Kuo A."/>
            <person name="Brueggeman A."/>
            <person name="Dunigan D."/>
            <person name="Gurnon J."/>
            <person name="Ladunga I."/>
            <person name="Lindquist E."/>
            <person name="Lucas S."/>
            <person name="Pangilinan J."/>
            <person name="Proschold T."/>
            <person name="Salamov A."/>
            <person name="Schmutz J."/>
            <person name="Weeks D."/>
            <person name="Yamada T."/>
            <person name="Claverie J.M."/>
            <person name="Grigoriev I."/>
            <person name="Van Etten J."/>
            <person name="Lomsadze A."/>
            <person name="Borodovsky M."/>
        </authorList>
    </citation>
    <scope>NUCLEOTIDE SEQUENCE [LARGE SCALE GENOMIC DNA]</scope>
    <source>
        <strain evidence="4 5">C-169</strain>
    </source>
</reference>
<dbReference type="CDD" id="cd00171">
    <property type="entry name" value="Sec7"/>
    <property type="match status" value="1"/>
</dbReference>
<name>I0YJ87_COCSC</name>
<dbReference type="SUPFAM" id="SSF48425">
    <property type="entry name" value="Sec7 domain"/>
    <property type="match status" value="1"/>
</dbReference>
<comment type="subcellular location">
    <subcellularLocation>
        <location evidence="1">Cytoplasm</location>
        <location evidence="1">Cytosol</location>
    </subcellularLocation>
</comment>
<evidence type="ECO:0000256" key="1">
    <source>
        <dbReference type="ARBA" id="ARBA00004514"/>
    </source>
</evidence>
<dbReference type="GO" id="GO:0012505">
    <property type="term" value="C:endomembrane system"/>
    <property type="evidence" value="ECO:0007669"/>
    <property type="project" value="UniProtKB-ARBA"/>
</dbReference>
<dbReference type="GeneID" id="17036513"/>
<feature type="compositionally biased region" description="Gly residues" evidence="2">
    <location>
        <begin position="84"/>
        <end position="98"/>
    </location>
</feature>
<dbReference type="PROSITE" id="PS50190">
    <property type="entry name" value="SEC7"/>
    <property type="match status" value="1"/>
</dbReference>
<dbReference type="Gene3D" id="1.10.1000.11">
    <property type="entry name" value="Arf Nucleotide-binding Site Opener,domain 2"/>
    <property type="match status" value="1"/>
</dbReference>
<dbReference type="GO" id="GO:0032012">
    <property type="term" value="P:regulation of ARF protein signal transduction"/>
    <property type="evidence" value="ECO:0007669"/>
    <property type="project" value="InterPro"/>
</dbReference>
<evidence type="ECO:0000259" key="3">
    <source>
        <dbReference type="PROSITE" id="PS50190"/>
    </source>
</evidence>
<sequence length="407" mass="44046">MTSETSSPMSSRRGSADSLHRVTPMPGSLWPKIRSNSGRMPSLSESEDVRETVFEEAEEQSGETEAQATNSAAPQGNGAAPGSAGSGAGSASPGGRGETPGEWEASPRDMRELDAAAIAERLGNYNRTSSTEMLARMKQDAAAAPSQRGASPFEAVPPLSGGGPASARRLDSAADDATPRSGGMHARKASQLGLGEVLDPVSKDEEADDVAVARFLRTCPGLSKAIIGDLLGQNTERCLRVLDAFTHMFDFSGMSFEAAIREFLESFRLPGEAQKIIRILEQWSRQFYAQEPGIFASADAVYILAISVIMLNTDKHNPAIKKKMTREEFIRNNRGINGTKDAPADLPNEFLTELYTHFSERAIRFPQLPSSMSDKYSSPPSNHTIAKAHKAAKENSRWNPLRWICCQ</sequence>
<gene>
    <name evidence="4" type="ORF">COCSUDRAFT_68215</name>
</gene>
<dbReference type="Gene3D" id="1.10.220.20">
    <property type="match status" value="1"/>
</dbReference>
<dbReference type="FunFam" id="1.10.1000.11:FF:000002">
    <property type="entry name" value="Cytohesin 1"/>
    <property type="match status" value="1"/>
</dbReference>
<dbReference type="OrthoDB" id="430364at2759"/>
<feature type="domain" description="SEC7" evidence="3">
    <location>
        <begin position="176"/>
        <end position="361"/>
    </location>
</feature>
<dbReference type="SMART" id="SM00222">
    <property type="entry name" value="Sec7"/>
    <property type="match status" value="1"/>
</dbReference>
<dbReference type="eggNOG" id="KOG0928">
    <property type="taxonomic scope" value="Eukaryota"/>
</dbReference>
<proteinExistence type="predicted"/>
<dbReference type="AlphaFoldDB" id="I0YJ87"/>
<evidence type="ECO:0000256" key="2">
    <source>
        <dbReference type="SAM" id="MobiDB-lite"/>
    </source>
</evidence>